<organism evidence="1 2">
    <name type="scientific">Rhizobium phage RHEph22</name>
    <dbReference type="NCBI Taxonomy" id="2836135"/>
    <lineage>
        <taxon>Viruses</taxon>
        <taxon>Duplodnaviria</taxon>
        <taxon>Heunggongvirae</taxon>
        <taxon>Uroviricota</taxon>
        <taxon>Caudoviricetes</taxon>
        <taxon>Schitoviridae</taxon>
        <taxon>Demetervirinae</taxon>
        <taxon>Acanvirus</taxon>
        <taxon>Acanvirus Rheph22</taxon>
    </lineage>
</organism>
<evidence type="ECO:0000313" key="2">
    <source>
        <dbReference type="Proteomes" id="UP000828722"/>
    </source>
</evidence>
<reference evidence="1 2" key="1">
    <citation type="submission" date="2021-04" db="EMBL/GenBank/DDBJ databases">
        <title>The Hidden Diversity of Double-Stranded DNA Phages in the Symbiotic Bacterium Rhizobium.</title>
        <authorList>
            <person name="Santamaria R.I."/>
            <person name="Bustos P."/>
            <person name="Cauwenberghe J.V."/>
            <person name="Gonzalez V."/>
        </authorList>
    </citation>
    <scope>NUCLEOTIDE SEQUENCE [LARGE SCALE GENOMIC DNA]</scope>
</reference>
<dbReference type="RefSeq" id="YP_010658237.1">
    <property type="nucleotide sequence ID" value="NC_070855.1"/>
</dbReference>
<keyword evidence="2" id="KW-1185">Reference proteome</keyword>
<name>A0AAE7VN75_9CAUD</name>
<dbReference type="EMBL" id="MW980071">
    <property type="protein sequence ID" value="QXV74699.1"/>
    <property type="molecule type" value="Genomic_DNA"/>
</dbReference>
<accession>A0AAE7VN75</accession>
<sequence length="69" mass="7859">MEVRKTIRIEEAEIEIAVLEYLKKNYSSIGEYQAAYIHVDGNGNPPFMSMTFLEELEKKSDASEAKKAC</sequence>
<dbReference type="Proteomes" id="UP000828722">
    <property type="component" value="Segment"/>
</dbReference>
<evidence type="ECO:0000313" key="1">
    <source>
        <dbReference type="EMBL" id="QXV74699.1"/>
    </source>
</evidence>
<protein>
    <submittedName>
        <fullName evidence="1">Uncharacterized protein</fullName>
    </submittedName>
</protein>
<proteinExistence type="predicted"/>
<dbReference type="GeneID" id="77934180"/>
<dbReference type="KEGG" id="vg:77934180"/>